<comment type="catalytic activity">
    <reaction evidence="6">
        <text>a 2'-deoxyadenosine in DNA + S-adenosyl-L-methionine = an N(6)-methyl-2'-deoxyadenosine in DNA + S-adenosyl-L-homocysteine + H(+)</text>
        <dbReference type="Rhea" id="RHEA:15197"/>
        <dbReference type="Rhea" id="RHEA-COMP:12418"/>
        <dbReference type="Rhea" id="RHEA-COMP:12419"/>
        <dbReference type="ChEBI" id="CHEBI:15378"/>
        <dbReference type="ChEBI" id="CHEBI:57856"/>
        <dbReference type="ChEBI" id="CHEBI:59789"/>
        <dbReference type="ChEBI" id="CHEBI:90615"/>
        <dbReference type="ChEBI" id="CHEBI:90616"/>
        <dbReference type="EC" id="2.1.1.72"/>
    </reaction>
</comment>
<dbReference type="PRINTS" id="PR00507">
    <property type="entry name" value="N12N6MTFRASE"/>
</dbReference>
<accession>A0ABQ1EZF2</accession>
<keyword evidence="9" id="KW-1185">Reference proteome</keyword>
<evidence type="ECO:0000256" key="1">
    <source>
        <dbReference type="ARBA" id="ARBA00011900"/>
    </source>
</evidence>
<dbReference type="InterPro" id="IPR051537">
    <property type="entry name" value="DNA_Adenine_Mtase"/>
</dbReference>
<keyword evidence="4" id="KW-0949">S-adenosyl-L-methionine</keyword>
<dbReference type="InterPro" id="IPR003356">
    <property type="entry name" value="DNA_methylase_A-5"/>
</dbReference>
<feature type="domain" description="DNA methylase adenine-specific" evidence="7">
    <location>
        <begin position="112"/>
        <end position="411"/>
    </location>
</feature>
<dbReference type="PANTHER" id="PTHR42933:SF3">
    <property type="entry name" value="TYPE I RESTRICTION ENZYME MJAVIII METHYLASE SUBUNIT"/>
    <property type="match status" value="1"/>
</dbReference>
<evidence type="ECO:0000256" key="2">
    <source>
        <dbReference type="ARBA" id="ARBA00022603"/>
    </source>
</evidence>
<dbReference type="Gene3D" id="3.40.50.150">
    <property type="entry name" value="Vaccinia Virus protein VP39"/>
    <property type="match status" value="1"/>
</dbReference>
<keyword evidence="5" id="KW-0680">Restriction system</keyword>
<dbReference type="CDD" id="cd02440">
    <property type="entry name" value="AdoMet_MTases"/>
    <property type="match status" value="1"/>
</dbReference>
<evidence type="ECO:0000256" key="4">
    <source>
        <dbReference type="ARBA" id="ARBA00022691"/>
    </source>
</evidence>
<evidence type="ECO:0000259" key="7">
    <source>
        <dbReference type="Pfam" id="PF02384"/>
    </source>
</evidence>
<dbReference type="EC" id="2.1.1.72" evidence="1"/>
<reference evidence="9" key="1">
    <citation type="journal article" date="2019" name="Int. J. Syst. Evol. Microbiol.">
        <title>The Global Catalogue of Microorganisms (GCM) 10K type strain sequencing project: providing services to taxonomists for standard genome sequencing and annotation.</title>
        <authorList>
            <consortium name="The Broad Institute Genomics Platform"/>
            <consortium name="The Broad Institute Genome Sequencing Center for Infectious Disease"/>
            <person name="Wu L."/>
            <person name="Ma J."/>
        </authorList>
    </citation>
    <scope>NUCLEOTIDE SEQUENCE [LARGE SCALE GENOMIC DNA]</scope>
    <source>
        <strain evidence="9">CGMCC 1.15043</strain>
    </source>
</reference>
<sequence>MFNEHEFREFSDELWKAANQDGRGDSTAIIEHISYILYCRFKGHDYFWNDLISIINANGAQQATEFYQKELRSNIRFLFSNDSEFSPLPFGPNAFERIIYLLDINFSYYSENELIGKLFESLLDKAYSQKSGINTTPRLLANSMARMLIDTSDLASNELSICDPTCGTGTLLISIIEQLGLRYQLLSNPIGFEINTLVSRIAQLNMIFRGLPSSEIHNKDSLSLSERHRGKFDFVITNPPISKRYDRMPDTMWYSMGMGYSKNGTRSYEFIELALSLLKRQGRCAIIVPEGMLSSNVRYDIEFRRNILLNFQVDGVVSLPPGIFPGTGIKTSLLLVSNNPSSLNREIWFYEFDQRPNQLRNDKQLWDELIDSWNMYIKYGKGPDINQDHNWITPSWEIEDKQYQLAASSYRKRVFDRKWLDPNRLINELRELEGQIRTEMDELFMIHSKERTESPQIGTNFKEVTTTAAEADLNTVMHALKEHLSEKQKALFDIFVDAQQPLAIHEAAKLVNKKLNESTKLGVQEAKQFTELLQALGLIEAVSSGVMLYPKQSSEESDRIVSFHKPINIILWKRATNLLRS</sequence>
<organism evidence="8 9">
    <name type="scientific">Paenibacillus marchantiophytorum</name>
    <dbReference type="NCBI Taxonomy" id="1619310"/>
    <lineage>
        <taxon>Bacteria</taxon>
        <taxon>Bacillati</taxon>
        <taxon>Bacillota</taxon>
        <taxon>Bacilli</taxon>
        <taxon>Bacillales</taxon>
        <taxon>Paenibacillaceae</taxon>
        <taxon>Paenibacillus</taxon>
    </lineage>
</organism>
<proteinExistence type="predicted"/>
<evidence type="ECO:0000256" key="3">
    <source>
        <dbReference type="ARBA" id="ARBA00022679"/>
    </source>
</evidence>
<dbReference type="EMBL" id="BMHE01000027">
    <property type="protein sequence ID" value="GFZ94145.1"/>
    <property type="molecule type" value="Genomic_DNA"/>
</dbReference>
<evidence type="ECO:0000256" key="5">
    <source>
        <dbReference type="ARBA" id="ARBA00022747"/>
    </source>
</evidence>
<dbReference type="Pfam" id="PF02384">
    <property type="entry name" value="N6_Mtase"/>
    <property type="match status" value="1"/>
</dbReference>
<evidence type="ECO:0000313" key="8">
    <source>
        <dbReference type="EMBL" id="GFZ94145.1"/>
    </source>
</evidence>
<dbReference type="RefSeq" id="WP_189015346.1">
    <property type="nucleotide sequence ID" value="NZ_BMHE01000027.1"/>
</dbReference>
<protein>
    <recommendedName>
        <fullName evidence="1">site-specific DNA-methyltransferase (adenine-specific)</fullName>
        <ecNumber evidence="1">2.1.1.72</ecNumber>
    </recommendedName>
</protein>
<dbReference type="InterPro" id="IPR029063">
    <property type="entry name" value="SAM-dependent_MTases_sf"/>
</dbReference>
<dbReference type="SUPFAM" id="SSF53335">
    <property type="entry name" value="S-adenosyl-L-methionine-dependent methyltransferases"/>
    <property type="match status" value="1"/>
</dbReference>
<keyword evidence="2" id="KW-0489">Methyltransferase</keyword>
<evidence type="ECO:0000256" key="6">
    <source>
        <dbReference type="ARBA" id="ARBA00047942"/>
    </source>
</evidence>
<comment type="caution">
    <text evidence="8">The sequence shown here is derived from an EMBL/GenBank/DDBJ whole genome shotgun (WGS) entry which is preliminary data.</text>
</comment>
<name>A0ABQ1EZF2_9BACL</name>
<dbReference type="PANTHER" id="PTHR42933">
    <property type="entry name" value="SLR6095 PROTEIN"/>
    <property type="match status" value="1"/>
</dbReference>
<gene>
    <name evidence="8" type="ORF">GCM10008018_45730</name>
</gene>
<dbReference type="Proteomes" id="UP000615455">
    <property type="component" value="Unassembled WGS sequence"/>
</dbReference>
<evidence type="ECO:0000313" key="9">
    <source>
        <dbReference type="Proteomes" id="UP000615455"/>
    </source>
</evidence>
<keyword evidence="3" id="KW-0808">Transferase</keyword>